<protein>
    <submittedName>
        <fullName evidence="1">Uncharacterized protein</fullName>
    </submittedName>
</protein>
<gene>
    <name evidence="1" type="ORF">HAX54_047589</name>
</gene>
<comment type="caution">
    <text evidence="1">The sequence shown here is derived from an EMBL/GenBank/DDBJ whole genome shotgun (WGS) entry which is preliminary data.</text>
</comment>
<accession>A0ABS8WK80</accession>
<evidence type="ECO:0000313" key="2">
    <source>
        <dbReference type="Proteomes" id="UP000823775"/>
    </source>
</evidence>
<dbReference type="Proteomes" id="UP000823775">
    <property type="component" value="Unassembled WGS sequence"/>
</dbReference>
<sequence length="116" mass="13480">EVRSQTKLWKCKPRPPRQNPHFPFFLERATPELSQIFLPPSQLRLTGMFKNGHRMVARMVFVNGSMKKSQRLLFIRLIDNIVPSYLVKLVIHINCGSIEHGIVKKGKSEYPTDYDS</sequence>
<evidence type="ECO:0000313" key="1">
    <source>
        <dbReference type="EMBL" id="MCE3050574.1"/>
    </source>
</evidence>
<organism evidence="1 2">
    <name type="scientific">Datura stramonium</name>
    <name type="common">Jimsonweed</name>
    <name type="synonym">Common thornapple</name>
    <dbReference type="NCBI Taxonomy" id="4076"/>
    <lineage>
        <taxon>Eukaryota</taxon>
        <taxon>Viridiplantae</taxon>
        <taxon>Streptophyta</taxon>
        <taxon>Embryophyta</taxon>
        <taxon>Tracheophyta</taxon>
        <taxon>Spermatophyta</taxon>
        <taxon>Magnoliopsida</taxon>
        <taxon>eudicotyledons</taxon>
        <taxon>Gunneridae</taxon>
        <taxon>Pentapetalae</taxon>
        <taxon>asterids</taxon>
        <taxon>lamiids</taxon>
        <taxon>Solanales</taxon>
        <taxon>Solanaceae</taxon>
        <taxon>Solanoideae</taxon>
        <taxon>Datureae</taxon>
        <taxon>Datura</taxon>
    </lineage>
</organism>
<name>A0ABS8WK80_DATST</name>
<reference evidence="1 2" key="1">
    <citation type="journal article" date="2021" name="BMC Genomics">
        <title>Datura genome reveals duplications of psychoactive alkaloid biosynthetic genes and high mutation rate following tissue culture.</title>
        <authorList>
            <person name="Rajewski A."/>
            <person name="Carter-House D."/>
            <person name="Stajich J."/>
            <person name="Litt A."/>
        </authorList>
    </citation>
    <scope>NUCLEOTIDE SEQUENCE [LARGE SCALE GENOMIC DNA]</scope>
    <source>
        <strain evidence="1">AR-01</strain>
    </source>
</reference>
<proteinExistence type="predicted"/>
<dbReference type="EMBL" id="JACEIK010007707">
    <property type="protein sequence ID" value="MCE3050574.1"/>
    <property type="molecule type" value="Genomic_DNA"/>
</dbReference>
<keyword evidence="2" id="KW-1185">Reference proteome</keyword>
<feature type="non-terminal residue" evidence="1">
    <location>
        <position position="1"/>
    </location>
</feature>